<dbReference type="PANTHER" id="PTHR47234:SF1">
    <property type="entry name" value="TONB-DEPENDENT RECEPTOR"/>
    <property type="match status" value="1"/>
</dbReference>
<proteinExistence type="predicted"/>
<dbReference type="InterPro" id="IPR036942">
    <property type="entry name" value="Beta-barrel_TonB_sf"/>
</dbReference>
<keyword evidence="2" id="KW-0472">Membrane</keyword>
<keyword evidence="5" id="KW-0732">Signal</keyword>
<feature type="compositionally biased region" description="Low complexity" evidence="4">
    <location>
        <begin position="597"/>
        <end position="623"/>
    </location>
</feature>
<dbReference type="Gene3D" id="2.170.130.10">
    <property type="entry name" value="TonB-dependent receptor, plug domain"/>
    <property type="match status" value="1"/>
</dbReference>
<keyword evidence="3" id="KW-0998">Cell outer membrane</keyword>
<dbReference type="SUPFAM" id="SSF56935">
    <property type="entry name" value="Porins"/>
    <property type="match status" value="1"/>
</dbReference>
<name>A0ABV2EE18_9CAUL</name>
<dbReference type="InterPro" id="IPR037066">
    <property type="entry name" value="Plug_dom_sf"/>
</dbReference>
<dbReference type="Gene3D" id="2.40.170.20">
    <property type="entry name" value="TonB-dependent receptor, beta-barrel domain"/>
    <property type="match status" value="2"/>
</dbReference>
<dbReference type="PANTHER" id="PTHR47234">
    <property type="match status" value="1"/>
</dbReference>
<keyword evidence="6" id="KW-0675">Receptor</keyword>
<accession>A0ABV2EE18</accession>
<comment type="subcellular location">
    <subcellularLocation>
        <location evidence="1">Cell outer membrane</location>
    </subcellularLocation>
</comment>
<feature type="region of interest" description="Disordered" evidence="4">
    <location>
        <begin position="579"/>
        <end position="663"/>
    </location>
</feature>
<feature type="signal peptide" evidence="5">
    <location>
        <begin position="1"/>
        <end position="34"/>
    </location>
</feature>
<keyword evidence="7" id="KW-1185">Reference proteome</keyword>
<sequence>MRPSIVRGRAPATLAARLLLGTAVLALTTGAALAQEVAPEQDYAAEDFEVEELVVSGSRNLPGQVIGDIAPEMTITPREIRAYGAANITELLDALAPQTASAQGGGGRPVVLIDGGRVSGFNEIRDLPTEAISRVEILPEEVSLKYGYPAEQKVVNIVLRRRFHATVVEGSGSSPTQSGGGASASGHAGLLRIMRGERLTLDAKATHTDPIFESDRDIVDPEHTDRSLTAESNDVSLNAVWAKPFDNGVSATFNGLFEHNDSESILGASALTGQPLLRKSDAQDARLAASARGAYAGWQWSYTGELGYNDSRSETDRALDSLSYTDRSKAITTSAVSDIVLNRSFFELPAGQISSTLTARASYTELDSDALRAGLATSRNLDRSIGELKGSFDVPFTRADEGLGDYIGKLSGNVNLGIQHLSDFGDLTTVGAGLNWTPVKPLRVMASFSRTDQAPTMNQLGDPVVATPDVRVFDFETGQTTQVVRISGGNRDLDGGRKDVFKVGLSYKPFDETNLTLQANYVSRRTHDAVVGFPSASTQVESAFPDRFIRDADGVLVQVDARPVNFARQARDELRWGFTYSRPVGPQPNPEARRRFAAQAAAAAQPPAAGQPEAQPQGQAPAQTPLEGTAPGAAGGAVIERGPSRMPGGRMGGRGPGFGGFGGGGPRGGVFQIGVYHTYAFRDDVLIRPGLPTLDLLDGGALGQGGGSPRHQVDLQANYTRGGLGVAMNTKWESSTNVVGGSTGEDLKFSDMTTVNLRLFADLGMQPIAREHRWLRGVRATLAINNVFDERQEVRTSSGAVPISYQPDLLDPVGRSVRLTFRKLIF</sequence>
<evidence type="ECO:0000256" key="3">
    <source>
        <dbReference type="ARBA" id="ARBA00023237"/>
    </source>
</evidence>
<reference evidence="6 7" key="1">
    <citation type="submission" date="2024-06" db="EMBL/GenBank/DDBJ databases">
        <title>Genomic Encyclopedia of Type Strains, Phase IV (KMG-IV): sequencing the most valuable type-strain genomes for metagenomic binning, comparative biology and taxonomic classification.</title>
        <authorList>
            <person name="Goeker M."/>
        </authorList>
    </citation>
    <scope>NUCLEOTIDE SEQUENCE [LARGE SCALE GENOMIC DNA]</scope>
    <source>
        <strain evidence="6 7">DSM 17809</strain>
    </source>
</reference>
<evidence type="ECO:0000313" key="7">
    <source>
        <dbReference type="Proteomes" id="UP001549110"/>
    </source>
</evidence>
<evidence type="ECO:0000313" key="6">
    <source>
        <dbReference type="EMBL" id="MET3525262.1"/>
    </source>
</evidence>
<feature type="chain" id="PRO_5046121913" evidence="5">
    <location>
        <begin position="35"/>
        <end position="826"/>
    </location>
</feature>
<evidence type="ECO:0000256" key="5">
    <source>
        <dbReference type="SAM" id="SignalP"/>
    </source>
</evidence>
<comment type="caution">
    <text evidence="6">The sequence shown here is derived from an EMBL/GenBank/DDBJ whole genome shotgun (WGS) entry which is preliminary data.</text>
</comment>
<dbReference type="Proteomes" id="UP001549110">
    <property type="component" value="Unassembled WGS sequence"/>
</dbReference>
<evidence type="ECO:0000256" key="4">
    <source>
        <dbReference type="SAM" id="MobiDB-lite"/>
    </source>
</evidence>
<protein>
    <submittedName>
        <fullName evidence="6">Outer membrane cobalamin receptor</fullName>
    </submittedName>
</protein>
<organism evidence="6 7">
    <name type="scientific">Phenylobacterium koreense</name>
    <dbReference type="NCBI Taxonomy" id="266125"/>
    <lineage>
        <taxon>Bacteria</taxon>
        <taxon>Pseudomonadati</taxon>
        <taxon>Pseudomonadota</taxon>
        <taxon>Alphaproteobacteria</taxon>
        <taxon>Caulobacterales</taxon>
        <taxon>Caulobacteraceae</taxon>
        <taxon>Phenylobacterium</taxon>
    </lineage>
</organism>
<gene>
    <name evidence="6" type="ORF">ABID41_000357</name>
</gene>
<dbReference type="RefSeq" id="WP_354297103.1">
    <property type="nucleotide sequence ID" value="NZ_JBEPLU010000001.1"/>
</dbReference>
<evidence type="ECO:0000256" key="2">
    <source>
        <dbReference type="ARBA" id="ARBA00023136"/>
    </source>
</evidence>
<feature type="compositionally biased region" description="Gly residues" evidence="4">
    <location>
        <begin position="649"/>
        <end position="663"/>
    </location>
</feature>
<dbReference type="EMBL" id="JBEPLU010000001">
    <property type="protein sequence ID" value="MET3525262.1"/>
    <property type="molecule type" value="Genomic_DNA"/>
</dbReference>
<evidence type="ECO:0000256" key="1">
    <source>
        <dbReference type="ARBA" id="ARBA00004442"/>
    </source>
</evidence>